<dbReference type="Gene3D" id="3.30.1360.100">
    <property type="entry name" value="General secretion pathway protein M, EpsM"/>
    <property type="match status" value="1"/>
</dbReference>
<keyword evidence="3 10" id="KW-0813">Transport</keyword>
<reference evidence="13" key="1">
    <citation type="journal article" date="2023" name="Int. J. Syst. Evol. Microbiol.">
        <title>&lt;i&gt;Shewanella septentrionalis&lt;/i&gt; sp. nov. and &lt;i&gt;Shewanella holmiensis&lt;/i&gt; sp. nov., isolated from Baltic Sea water and sediments.</title>
        <authorList>
            <person name="Martin-Rodriguez A.J."/>
            <person name="Thorell K."/>
            <person name="Joffre E."/>
            <person name="Jensie-Markopoulos S."/>
            <person name="Moore E.R.B."/>
            <person name="Sjoling A."/>
        </authorList>
    </citation>
    <scope>NUCLEOTIDE SEQUENCE</scope>
    <source>
        <strain evidence="13">SP1S2-7</strain>
    </source>
</reference>
<dbReference type="InterPro" id="IPR024230">
    <property type="entry name" value="GspL_cyto_dom"/>
</dbReference>
<evidence type="ECO:0000256" key="5">
    <source>
        <dbReference type="ARBA" id="ARBA00022519"/>
    </source>
</evidence>
<evidence type="ECO:0000256" key="9">
    <source>
        <dbReference type="ARBA" id="ARBA00023136"/>
    </source>
</evidence>
<keyword evidence="5" id="KW-0997">Cell inner membrane</keyword>
<dbReference type="GO" id="GO:0009276">
    <property type="term" value="C:Gram-negative-bacterium-type cell wall"/>
    <property type="evidence" value="ECO:0007669"/>
    <property type="project" value="InterPro"/>
</dbReference>
<evidence type="ECO:0000313" key="13">
    <source>
        <dbReference type="EMBL" id="MCT7943205.1"/>
    </source>
</evidence>
<keyword evidence="8" id="KW-1133">Transmembrane helix</keyword>
<evidence type="ECO:0000259" key="12">
    <source>
        <dbReference type="Pfam" id="PF12693"/>
    </source>
</evidence>
<comment type="similarity">
    <text evidence="2 10">Belongs to the GSP L family.</text>
</comment>
<organism evidence="13 14">
    <name type="scientific">Shewanella holmiensis</name>
    <dbReference type="NCBI Taxonomy" id="2952222"/>
    <lineage>
        <taxon>Bacteria</taxon>
        <taxon>Pseudomonadati</taxon>
        <taxon>Pseudomonadota</taxon>
        <taxon>Gammaproteobacteria</taxon>
        <taxon>Alteromonadales</taxon>
        <taxon>Shewanellaceae</taxon>
        <taxon>Shewanella</taxon>
    </lineage>
</organism>
<comment type="subcellular location">
    <subcellularLocation>
        <location evidence="1">Cell inner membrane</location>
        <topology evidence="1">Single-pass membrane protein</topology>
    </subcellularLocation>
</comment>
<evidence type="ECO:0000259" key="11">
    <source>
        <dbReference type="Pfam" id="PF05134"/>
    </source>
</evidence>
<dbReference type="PIRSF" id="PIRSF015761">
    <property type="entry name" value="Protein_L"/>
    <property type="match status" value="1"/>
</dbReference>
<evidence type="ECO:0000256" key="10">
    <source>
        <dbReference type="PIRNR" id="PIRNR015761"/>
    </source>
</evidence>
<dbReference type="Gene3D" id="3.30.420.380">
    <property type="match status" value="1"/>
</dbReference>
<dbReference type="Gene3D" id="3.30.420.370">
    <property type="match status" value="1"/>
</dbReference>
<comment type="function">
    <text evidence="10">Inner membrane component of the type II secretion system required for the energy-dependent secretion of extracellular factors such as proteases and toxins from the periplasm.</text>
</comment>
<dbReference type="SUPFAM" id="SSF53067">
    <property type="entry name" value="Actin-like ATPase domain"/>
    <property type="match status" value="2"/>
</dbReference>
<evidence type="ECO:0000313" key="14">
    <source>
        <dbReference type="Proteomes" id="UP001155546"/>
    </source>
</evidence>
<evidence type="ECO:0000256" key="6">
    <source>
        <dbReference type="ARBA" id="ARBA00022692"/>
    </source>
</evidence>
<evidence type="ECO:0000256" key="1">
    <source>
        <dbReference type="ARBA" id="ARBA00004377"/>
    </source>
</evidence>
<dbReference type="InterPro" id="IPR043129">
    <property type="entry name" value="ATPase_NBD"/>
</dbReference>
<gene>
    <name evidence="13" type="primary">gspL</name>
    <name evidence="13" type="ORF">NE535_15650</name>
</gene>
<keyword evidence="6" id="KW-0812">Transmembrane</keyword>
<evidence type="ECO:0000256" key="3">
    <source>
        <dbReference type="ARBA" id="ARBA00022448"/>
    </source>
</evidence>
<sequence>MSERLFIRLGKTSEHSCSWLVWSEQEQEIIASGELPDASSLASLTERVGNRPVDVLVPAASMTLTQIALPEKGQRQALKALPFMLEESLASDVDDMHFVVGPRQGENINVIAVEHQQMQQWLSWLSDAGLKAKRIVPDCLALPLEQCRWAIMSFGEEYLLRTGDGAGVSLPKSWASLALPKLLVDAQQQVTDQQAIDVACYSDNIQIETPDLVLTAKPLELPMMVLAKGILHAPVNLLSGIYKPKREYSKQLILWRNAAVITGIVILLALVNKGLAISQLNQQTAELRSQSEAIFKTVSPGINRIVNIRSQMDSQLRSMQGQGGGAAFFEMLDGLKPAFTQVPQLKPTTLRFEANRNELRMQVTADNYAQLDKFKDIVAKDFQLDGGAMNSNDDSVTSTLTLRSK</sequence>
<dbReference type="GO" id="GO:0015628">
    <property type="term" value="P:protein secretion by the type II secretion system"/>
    <property type="evidence" value="ECO:0007669"/>
    <property type="project" value="InterPro"/>
</dbReference>
<dbReference type="CDD" id="cd24017">
    <property type="entry name" value="ASKHA_T2SSL_N"/>
    <property type="match status" value="1"/>
</dbReference>
<dbReference type="EMBL" id="JAMTCD010000025">
    <property type="protein sequence ID" value="MCT7943205.1"/>
    <property type="molecule type" value="Genomic_DNA"/>
</dbReference>
<keyword evidence="14" id="KW-1185">Reference proteome</keyword>
<evidence type="ECO:0000256" key="4">
    <source>
        <dbReference type="ARBA" id="ARBA00022475"/>
    </source>
</evidence>
<dbReference type="InterPro" id="IPR025691">
    <property type="entry name" value="GspL_pp_dom"/>
</dbReference>
<proteinExistence type="inferred from homology"/>
<dbReference type="NCBIfam" id="TIGR01709">
    <property type="entry name" value="typeII_sec_gspL"/>
    <property type="match status" value="1"/>
</dbReference>
<protein>
    <recommendedName>
        <fullName evidence="10">Type II secretion system protein L</fullName>
        <shortName evidence="10">T2SS protein L</shortName>
    </recommendedName>
</protein>
<dbReference type="Pfam" id="PF05134">
    <property type="entry name" value="T2SSL"/>
    <property type="match status" value="1"/>
</dbReference>
<keyword evidence="9" id="KW-0472">Membrane</keyword>
<feature type="domain" description="GspL cytoplasmic actin-ATPase-like" evidence="11">
    <location>
        <begin position="5"/>
        <end position="245"/>
    </location>
</feature>
<keyword evidence="4" id="KW-1003">Cell membrane</keyword>
<dbReference type="Proteomes" id="UP001155546">
    <property type="component" value="Unassembled WGS sequence"/>
</dbReference>
<dbReference type="InterPro" id="IPR007812">
    <property type="entry name" value="T2SS_protein-GspL"/>
</dbReference>
<feature type="domain" description="GspL periplasmic" evidence="12">
    <location>
        <begin position="249"/>
        <end position="404"/>
    </location>
</feature>
<comment type="caution">
    <text evidence="13">The sequence shown here is derived from an EMBL/GenBank/DDBJ whole genome shotgun (WGS) entry which is preliminary data.</text>
</comment>
<evidence type="ECO:0000256" key="8">
    <source>
        <dbReference type="ARBA" id="ARBA00022989"/>
    </source>
</evidence>
<accession>A0A9X3AVZ8</accession>
<evidence type="ECO:0000256" key="7">
    <source>
        <dbReference type="ARBA" id="ARBA00022927"/>
    </source>
</evidence>
<dbReference type="AlphaFoldDB" id="A0A9X3AVZ8"/>
<name>A0A9X3AVZ8_9GAMM</name>
<evidence type="ECO:0000256" key="2">
    <source>
        <dbReference type="ARBA" id="ARBA00005318"/>
    </source>
</evidence>
<dbReference type="Pfam" id="PF12693">
    <property type="entry name" value="GspL_C"/>
    <property type="match status" value="1"/>
</dbReference>
<keyword evidence="7 10" id="KW-0653">Protein transport</keyword>
<dbReference type="GO" id="GO:0015627">
    <property type="term" value="C:type II protein secretion system complex"/>
    <property type="evidence" value="ECO:0007669"/>
    <property type="project" value="InterPro"/>
</dbReference>
<dbReference type="GO" id="GO:0005886">
    <property type="term" value="C:plasma membrane"/>
    <property type="evidence" value="ECO:0007669"/>
    <property type="project" value="UniProtKB-SubCell"/>
</dbReference>
<dbReference type="RefSeq" id="WP_261299544.1">
    <property type="nucleotide sequence ID" value="NZ_JAMTCD010000025.1"/>
</dbReference>